<accession>A0A5P2UFE2</accession>
<gene>
    <name evidence="2" type="ORF">CP968_01545</name>
</gene>
<dbReference type="EMBL" id="CP023701">
    <property type="protein sequence ID" value="QEU77159.1"/>
    <property type="molecule type" value="Genomic_DNA"/>
</dbReference>
<reference evidence="2 3" key="1">
    <citation type="submission" date="2017-09" db="EMBL/GenBank/DDBJ databases">
        <authorList>
            <person name="Lee N."/>
            <person name="Cho B.-K."/>
        </authorList>
    </citation>
    <scope>NUCLEOTIDE SEQUENCE [LARGE SCALE GENOMIC DNA]</scope>
    <source>
        <strain evidence="2 3">ATCC 27467</strain>
    </source>
</reference>
<dbReference type="Proteomes" id="UP000326831">
    <property type="component" value="Chromosome"/>
</dbReference>
<feature type="compositionally biased region" description="Polar residues" evidence="1">
    <location>
        <begin position="57"/>
        <end position="70"/>
    </location>
</feature>
<sequence>MAHGQTEYQALTTSGRQCVTARGECGRLLRPDRHACGGHGDAVGGREQLGRPDEVTTGMSAGTAADQSVP</sequence>
<evidence type="ECO:0000256" key="1">
    <source>
        <dbReference type="SAM" id="MobiDB-lite"/>
    </source>
</evidence>
<evidence type="ECO:0000313" key="2">
    <source>
        <dbReference type="EMBL" id="QEU77159.1"/>
    </source>
</evidence>
<protein>
    <submittedName>
        <fullName evidence="2">Uncharacterized protein</fullName>
    </submittedName>
</protein>
<evidence type="ECO:0000313" key="3">
    <source>
        <dbReference type="Proteomes" id="UP000326831"/>
    </source>
</evidence>
<dbReference type="AlphaFoldDB" id="A0A5P2UFE2"/>
<proteinExistence type="predicted"/>
<name>A0A5P2UFE2_9ACTN</name>
<keyword evidence="3" id="KW-1185">Reference proteome</keyword>
<dbReference type="KEGG" id="ssub:CP968_01545"/>
<organism evidence="2 3">
    <name type="scientific">Streptomyces subrutilus</name>
    <dbReference type="NCBI Taxonomy" id="36818"/>
    <lineage>
        <taxon>Bacteria</taxon>
        <taxon>Bacillati</taxon>
        <taxon>Actinomycetota</taxon>
        <taxon>Actinomycetes</taxon>
        <taxon>Kitasatosporales</taxon>
        <taxon>Streptomycetaceae</taxon>
        <taxon>Streptomyces</taxon>
    </lineage>
</organism>
<feature type="region of interest" description="Disordered" evidence="1">
    <location>
        <begin position="37"/>
        <end position="70"/>
    </location>
</feature>